<dbReference type="Proteomes" id="UP001458880">
    <property type="component" value="Unassembled WGS sequence"/>
</dbReference>
<comment type="caution">
    <text evidence="2">The sequence shown here is derived from an EMBL/GenBank/DDBJ whole genome shotgun (WGS) entry which is preliminary data.</text>
</comment>
<feature type="compositionally biased region" description="Basic and acidic residues" evidence="1">
    <location>
        <begin position="149"/>
        <end position="161"/>
    </location>
</feature>
<organism evidence="2 3">
    <name type="scientific">Popillia japonica</name>
    <name type="common">Japanese beetle</name>
    <dbReference type="NCBI Taxonomy" id="7064"/>
    <lineage>
        <taxon>Eukaryota</taxon>
        <taxon>Metazoa</taxon>
        <taxon>Ecdysozoa</taxon>
        <taxon>Arthropoda</taxon>
        <taxon>Hexapoda</taxon>
        <taxon>Insecta</taxon>
        <taxon>Pterygota</taxon>
        <taxon>Neoptera</taxon>
        <taxon>Endopterygota</taxon>
        <taxon>Coleoptera</taxon>
        <taxon>Polyphaga</taxon>
        <taxon>Scarabaeiformia</taxon>
        <taxon>Scarabaeidae</taxon>
        <taxon>Rutelinae</taxon>
        <taxon>Popillia</taxon>
    </lineage>
</organism>
<feature type="region of interest" description="Disordered" evidence="1">
    <location>
        <begin position="144"/>
        <end position="166"/>
    </location>
</feature>
<feature type="region of interest" description="Disordered" evidence="1">
    <location>
        <begin position="40"/>
        <end position="60"/>
    </location>
</feature>
<feature type="compositionally biased region" description="Acidic residues" evidence="1">
    <location>
        <begin position="40"/>
        <end position="49"/>
    </location>
</feature>
<keyword evidence="3" id="KW-1185">Reference proteome</keyword>
<protein>
    <submittedName>
        <fullName evidence="2">Uncharacterized protein</fullName>
    </submittedName>
</protein>
<name>A0AAW1KHB8_POPJA</name>
<dbReference type="AlphaFoldDB" id="A0AAW1KHB8"/>
<gene>
    <name evidence="2" type="ORF">QE152_g23298</name>
</gene>
<sequence length="182" mass="21040">MKPLYPITQAVKEWMSKTRETTPEIELLKSPDTIYRELIEDSSDDDTETETAQKNGIGNPSRVDYLNQHEMNYSARERVAKRIGGAKFEHIEDDVTICETWSMSQDTSLQEEDLLDCWEPDVVEMSRKDETIEQGEDVLELIENAQNDDSQRLKTEREHRGRSAPFPKHGTLPYRAICCSLM</sequence>
<evidence type="ECO:0000313" key="3">
    <source>
        <dbReference type="Proteomes" id="UP001458880"/>
    </source>
</evidence>
<evidence type="ECO:0000256" key="1">
    <source>
        <dbReference type="SAM" id="MobiDB-lite"/>
    </source>
</evidence>
<proteinExistence type="predicted"/>
<accession>A0AAW1KHB8</accession>
<reference evidence="2 3" key="1">
    <citation type="journal article" date="2024" name="BMC Genomics">
        <title>De novo assembly and annotation of Popillia japonica's genome with initial clues to its potential as an invasive pest.</title>
        <authorList>
            <person name="Cucini C."/>
            <person name="Boschi S."/>
            <person name="Funari R."/>
            <person name="Cardaioli E."/>
            <person name="Iannotti N."/>
            <person name="Marturano G."/>
            <person name="Paoli F."/>
            <person name="Bruttini M."/>
            <person name="Carapelli A."/>
            <person name="Frati F."/>
            <person name="Nardi F."/>
        </authorList>
    </citation>
    <scope>NUCLEOTIDE SEQUENCE [LARGE SCALE GENOMIC DNA]</scope>
    <source>
        <strain evidence="2">DMR45628</strain>
    </source>
</reference>
<evidence type="ECO:0000313" key="2">
    <source>
        <dbReference type="EMBL" id="KAK9718257.1"/>
    </source>
</evidence>
<dbReference type="EMBL" id="JASPKY010000230">
    <property type="protein sequence ID" value="KAK9718257.1"/>
    <property type="molecule type" value="Genomic_DNA"/>
</dbReference>